<feature type="region of interest" description="Disordered" evidence="1">
    <location>
        <begin position="51"/>
        <end position="72"/>
    </location>
</feature>
<dbReference type="EMBL" id="BMNZ01000009">
    <property type="protein sequence ID" value="GGN07647.1"/>
    <property type="molecule type" value="Genomic_DNA"/>
</dbReference>
<reference evidence="3" key="1">
    <citation type="journal article" date="2019" name="Int. J. Syst. Evol. Microbiol.">
        <title>The Global Catalogue of Microorganisms (GCM) 10K type strain sequencing project: providing services to taxonomists for standard genome sequencing and annotation.</title>
        <authorList>
            <consortium name="The Broad Institute Genomics Platform"/>
            <consortium name="The Broad Institute Genome Sequencing Center for Infectious Disease"/>
            <person name="Wu L."/>
            <person name="Ma J."/>
        </authorList>
    </citation>
    <scope>NUCLEOTIDE SEQUENCE [LARGE SCALE GENOMIC DNA]</scope>
    <source>
        <strain evidence="3">JCM 1365</strain>
    </source>
</reference>
<dbReference type="Proteomes" id="UP000623461">
    <property type="component" value="Unassembled WGS sequence"/>
</dbReference>
<evidence type="ECO:0008006" key="4">
    <source>
        <dbReference type="Google" id="ProtNLM"/>
    </source>
</evidence>
<evidence type="ECO:0000313" key="2">
    <source>
        <dbReference type="EMBL" id="GGN07647.1"/>
    </source>
</evidence>
<organism evidence="2 3">
    <name type="scientific">Terrabacter tumescens</name>
    <dbReference type="NCBI Taxonomy" id="60443"/>
    <lineage>
        <taxon>Bacteria</taxon>
        <taxon>Bacillati</taxon>
        <taxon>Actinomycetota</taxon>
        <taxon>Actinomycetes</taxon>
        <taxon>Micrococcales</taxon>
        <taxon>Intrasporangiaceae</taxon>
        <taxon>Terrabacter</taxon>
    </lineage>
</organism>
<comment type="caution">
    <text evidence="2">The sequence shown here is derived from an EMBL/GenBank/DDBJ whole genome shotgun (WGS) entry which is preliminary data.</text>
</comment>
<evidence type="ECO:0000313" key="3">
    <source>
        <dbReference type="Proteomes" id="UP000623461"/>
    </source>
</evidence>
<keyword evidence="3" id="KW-1185">Reference proteome</keyword>
<evidence type="ECO:0000256" key="1">
    <source>
        <dbReference type="SAM" id="MobiDB-lite"/>
    </source>
</evidence>
<proteinExistence type="predicted"/>
<gene>
    <name evidence="2" type="ORF">GCM10009721_39160</name>
</gene>
<dbReference type="RefSeq" id="WP_156035422.1">
    <property type="nucleotide sequence ID" value="NZ_BMNZ01000009.1"/>
</dbReference>
<accession>A0ABQ2IFX0</accession>
<name>A0ABQ2IFX0_9MICO</name>
<protein>
    <recommendedName>
        <fullName evidence="4">Tail assembly chaperone</fullName>
    </recommendedName>
</protein>
<sequence>MEEDTLEAEQDDQPWLMPREYEIGGVRWFNQTVQELQRALHPLLAQIPRAELADGPPRIEEGEPPPPEASRLYRPMKTSHVWTVSVEDVVEFKLDQFLADTYAVAEGTGAQMVKGFFELISQVSEDHGNVIQATDRDFFDVYADAMEKIELEFDAEGNPTTTIFMHPDLLEKLKDKKPTPEQEARLNAILERRREEWRAARRRRDLS</sequence>